<dbReference type="EMBL" id="KI669605">
    <property type="protein sequence ID" value="ETN04214.1"/>
    <property type="molecule type" value="Genomic_DNA"/>
</dbReference>
<sequence length="74" mass="7626">MLFKANKWILYASENTGGLLSIVLADSVHVLAIVLADTVLAIVLADSVLAIVLADSVLAIGRNANASTSSAWSS</sequence>
<feature type="transmembrane region" description="Helical" evidence="1">
    <location>
        <begin position="28"/>
        <end position="53"/>
    </location>
</feature>
<dbReference type="VEuPathDB" id="FungiDB:PPTG_23645"/>
<reference evidence="3" key="1">
    <citation type="submission" date="2011-12" db="EMBL/GenBank/DDBJ databases">
        <authorList>
            <consortium name="The Broad Institute Genome Sequencing Platform"/>
            <person name="Russ C."/>
            <person name="Tyler B."/>
            <person name="Panabieres F."/>
            <person name="Shan W."/>
            <person name="Tripathy S."/>
            <person name="Grunwald N."/>
            <person name="Machado M."/>
            <person name="Young S.K."/>
            <person name="Zeng Q."/>
            <person name="Gargeya S."/>
            <person name="Fitzgerald M."/>
            <person name="Haas B."/>
            <person name="Abouelleil A."/>
            <person name="Alvarado L."/>
            <person name="Arachchi H.M."/>
            <person name="Berlin A."/>
            <person name="Chapman S.B."/>
            <person name="Gearin G."/>
            <person name="Goldberg J."/>
            <person name="Griggs A."/>
            <person name="Gujja S."/>
            <person name="Hansen M."/>
            <person name="Heiman D."/>
            <person name="Howarth C."/>
            <person name="Larimer J."/>
            <person name="Lui A."/>
            <person name="MacDonald P.J.P."/>
            <person name="McCowen C."/>
            <person name="Montmayeur A."/>
            <person name="Murphy C."/>
            <person name="Neiman D."/>
            <person name="Pearson M."/>
            <person name="Priest M."/>
            <person name="Roberts A."/>
            <person name="Saif S."/>
            <person name="Shea T."/>
            <person name="Sisk P."/>
            <person name="Stolte C."/>
            <person name="Sykes S."/>
            <person name="Wortman J."/>
            <person name="Nusbaum C."/>
            <person name="Birren B."/>
        </authorList>
    </citation>
    <scope>NUCLEOTIDE SEQUENCE [LARGE SCALE GENOMIC DNA]</scope>
    <source>
        <strain evidence="3">INRA-310</strain>
    </source>
</reference>
<dbReference type="AlphaFoldDB" id="W2PVG3"/>
<dbReference type="GeneID" id="20192244"/>
<reference evidence="2 3" key="2">
    <citation type="submission" date="2013-11" db="EMBL/GenBank/DDBJ databases">
        <title>The Genome Sequence of Phytophthora parasitica INRA-310.</title>
        <authorList>
            <consortium name="The Broad Institute Genomics Platform"/>
            <person name="Russ C."/>
            <person name="Tyler B."/>
            <person name="Panabieres F."/>
            <person name="Shan W."/>
            <person name="Tripathy S."/>
            <person name="Grunwald N."/>
            <person name="Machado M."/>
            <person name="Johnson C.S."/>
            <person name="Arredondo F."/>
            <person name="Hong C."/>
            <person name="Coffey M."/>
            <person name="Young S.K."/>
            <person name="Zeng Q."/>
            <person name="Gargeya S."/>
            <person name="Fitzgerald M."/>
            <person name="Abouelleil A."/>
            <person name="Alvarado L."/>
            <person name="Chapman S.B."/>
            <person name="Gainer-Dewar J."/>
            <person name="Goldberg J."/>
            <person name="Griggs A."/>
            <person name="Gujja S."/>
            <person name="Hansen M."/>
            <person name="Howarth C."/>
            <person name="Imamovic A."/>
            <person name="Ireland A."/>
            <person name="Larimer J."/>
            <person name="McCowan C."/>
            <person name="Murphy C."/>
            <person name="Pearson M."/>
            <person name="Poon T.W."/>
            <person name="Priest M."/>
            <person name="Roberts A."/>
            <person name="Saif S."/>
            <person name="Shea T."/>
            <person name="Sykes S."/>
            <person name="Wortman J."/>
            <person name="Nusbaum C."/>
            <person name="Birren B."/>
        </authorList>
    </citation>
    <scope>NUCLEOTIDE SEQUENCE [LARGE SCALE GENOMIC DNA]</scope>
    <source>
        <strain evidence="2 3">INRA-310</strain>
    </source>
</reference>
<keyword evidence="1" id="KW-0812">Transmembrane</keyword>
<keyword evidence="1" id="KW-0472">Membrane</keyword>
<accession>W2PVG3</accession>
<protein>
    <submittedName>
        <fullName evidence="2">Uncharacterized protein</fullName>
    </submittedName>
</protein>
<evidence type="ECO:0000313" key="2">
    <source>
        <dbReference type="EMBL" id="ETN04214.1"/>
    </source>
</evidence>
<gene>
    <name evidence="2" type="ORF">PPTG_23645</name>
</gene>
<dbReference type="RefSeq" id="XP_008910515.1">
    <property type="nucleotide sequence ID" value="XM_008912267.1"/>
</dbReference>
<evidence type="ECO:0000313" key="3">
    <source>
        <dbReference type="Proteomes" id="UP000018817"/>
    </source>
</evidence>
<keyword evidence="1" id="KW-1133">Transmembrane helix</keyword>
<dbReference type="Proteomes" id="UP000018817">
    <property type="component" value="Unassembled WGS sequence"/>
</dbReference>
<proteinExistence type="predicted"/>
<name>W2PVG3_PHYN3</name>
<evidence type="ECO:0000256" key="1">
    <source>
        <dbReference type="SAM" id="Phobius"/>
    </source>
</evidence>
<organism evidence="2 3">
    <name type="scientific">Phytophthora nicotianae (strain INRA-310)</name>
    <name type="common">Phytophthora parasitica</name>
    <dbReference type="NCBI Taxonomy" id="761204"/>
    <lineage>
        <taxon>Eukaryota</taxon>
        <taxon>Sar</taxon>
        <taxon>Stramenopiles</taxon>
        <taxon>Oomycota</taxon>
        <taxon>Peronosporomycetes</taxon>
        <taxon>Peronosporales</taxon>
        <taxon>Peronosporaceae</taxon>
        <taxon>Phytophthora</taxon>
    </lineage>
</organism>